<dbReference type="AlphaFoldDB" id="A0A1M7JPH9"/>
<dbReference type="Gene3D" id="3.40.50.1820">
    <property type="entry name" value="alpha/beta hydrolase"/>
    <property type="match status" value="1"/>
</dbReference>
<dbReference type="SUPFAM" id="SSF53474">
    <property type="entry name" value="alpha/beta-Hydrolases"/>
    <property type="match status" value="1"/>
</dbReference>
<dbReference type="RefSeq" id="WP_073251561.1">
    <property type="nucleotide sequence ID" value="NZ_FRCS01000001.1"/>
</dbReference>
<protein>
    <submittedName>
        <fullName evidence="2">Pimeloyl-ACP methyl ester carboxylesterase</fullName>
    </submittedName>
</protein>
<dbReference type="InterPro" id="IPR029058">
    <property type="entry name" value="AB_hydrolase_fold"/>
</dbReference>
<accession>A0A1M7JPH9</accession>
<dbReference type="PANTHER" id="PTHR43433">
    <property type="entry name" value="HYDROLASE, ALPHA/BETA FOLD FAMILY PROTEIN"/>
    <property type="match status" value="1"/>
</dbReference>
<dbReference type="InterPro" id="IPR000073">
    <property type="entry name" value="AB_hydrolase_1"/>
</dbReference>
<reference evidence="2 3" key="1">
    <citation type="submission" date="2016-11" db="EMBL/GenBank/DDBJ databases">
        <authorList>
            <person name="Jaros S."/>
            <person name="Januszkiewicz K."/>
            <person name="Wedrychowicz H."/>
        </authorList>
    </citation>
    <scope>NUCLEOTIDE SEQUENCE [LARGE SCALE GENOMIC DNA]</scope>
    <source>
        <strain evidence="2 3">DSM 46144</strain>
    </source>
</reference>
<dbReference type="PANTHER" id="PTHR43433:SF5">
    <property type="entry name" value="AB HYDROLASE-1 DOMAIN-CONTAINING PROTEIN"/>
    <property type="match status" value="1"/>
</dbReference>
<gene>
    <name evidence="2" type="ORF">SAMN05443668_101866</name>
</gene>
<evidence type="ECO:0000313" key="3">
    <source>
        <dbReference type="Proteomes" id="UP000184440"/>
    </source>
</evidence>
<name>A0A1M7JPH9_9ACTN</name>
<dbReference type="EMBL" id="FRCS01000001">
    <property type="protein sequence ID" value="SHM54811.1"/>
    <property type="molecule type" value="Genomic_DNA"/>
</dbReference>
<dbReference type="InterPro" id="IPR050471">
    <property type="entry name" value="AB_hydrolase"/>
</dbReference>
<dbReference type="GO" id="GO:0003824">
    <property type="term" value="F:catalytic activity"/>
    <property type="evidence" value="ECO:0007669"/>
    <property type="project" value="UniProtKB-ARBA"/>
</dbReference>
<proteinExistence type="predicted"/>
<dbReference type="OrthoDB" id="63519at2"/>
<dbReference type="STRING" id="134849.SAMN05443668_101866"/>
<feature type="domain" description="AB hydrolase-1" evidence="1">
    <location>
        <begin position="23"/>
        <end position="251"/>
    </location>
</feature>
<dbReference type="Proteomes" id="UP000184440">
    <property type="component" value="Unassembled WGS sequence"/>
</dbReference>
<evidence type="ECO:0000313" key="2">
    <source>
        <dbReference type="EMBL" id="SHM54811.1"/>
    </source>
</evidence>
<sequence length="266" mass="28067">MDTVTSADGTPIAFDRYGSGPAVILVGGAFQHRAIDPGTAALARLLAEEFTVYHYDRRGRGDSGHGATRYSPEREIEDIAALIVHAGGHAALYGMSSGAALALDAAARRPAVTRVAVYEAPFIVDASAPPHSDDLQPRLERLVMTDQRDGAVELFLTEAVGVPRDVVAGMQRSPGWAAMEAVAHTLAYDIALLEGTTTGEPLSPQRWAAVTVPVLVIDGGASPPSMASAADALAGVLLDAQRRTLPRQTHDVDPAVLAPVLREFYR</sequence>
<evidence type="ECO:0000259" key="1">
    <source>
        <dbReference type="Pfam" id="PF12697"/>
    </source>
</evidence>
<organism evidence="2 3">
    <name type="scientific">Cryptosporangium aurantiacum</name>
    <dbReference type="NCBI Taxonomy" id="134849"/>
    <lineage>
        <taxon>Bacteria</taxon>
        <taxon>Bacillati</taxon>
        <taxon>Actinomycetota</taxon>
        <taxon>Actinomycetes</taxon>
        <taxon>Cryptosporangiales</taxon>
        <taxon>Cryptosporangiaceae</taxon>
        <taxon>Cryptosporangium</taxon>
    </lineage>
</organism>
<dbReference type="Pfam" id="PF12697">
    <property type="entry name" value="Abhydrolase_6"/>
    <property type="match status" value="1"/>
</dbReference>
<keyword evidence="3" id="KW-1185">Reference proteome</keyword>